<dbReference type="AlphaFoldDB" id="A0A392UST1"/>
<gene>
    <name evidence="2" type="ORF">A2U01_0100297</name>
</gene>
<evidence type="ECO:0000256" key="1">
    <source>
        <dbReference type="SAM" id="MobiDB-lite"/>
    </source>
</evidence>
<feature type="non-terminal residue" evidence="2">
    <location>
        <position position="46"/>
    </location>
</feature>
<evidence type="ECO:0000313" key="2">
    <source>
        <dbReference type="EMBL" id="MCI79026.1"/>
    </source>
</evidence>
<proteinExistence type="predicted"/>
<sequence>MERIAGELRSIARRAGRMARCARQLGSLHQRGSSSGASRSFIWRNA</sequence>
<feature type="region of interest" description="Disordered" evidence="1">
    <location>
        <begin position="27"/>
        <end position="46"/>
    </location>
</feature>
<protein>
    <submittedName>
        <fullName evidence="2">Uncharacterized protein</fullName>
    </submittedName>
</protein>
<keyword evidence="3" id="KW-1185">Reference proteome</keyword>
<name>A0A392UST1_9FABA</name>
<reference evidence="2 3" key="1">
    <citation type="journal article" date="2018" name="Front. Plant Sci.">
        <title>Red Clover (Trifolium pratense) and Zigzag Clover (T. medium) - A Picture of Genomic Similarities and Differences.</title>
        <authorList>
            <person name="Dluhosova J."/>
            <person name="Istvanek J."/>
            <person name="Nedelnik J."/>
            <person name="Repkova J."/>
        </authorList>
    </citation>
    <scope>NUCLEOTIDE SEQUENCE [LARGE SCALE GENOMIC DNA]</scope>
    <source>
        <strain evidence="3">cv. 10/8</strain>
        <tissue evidence="2">Leaf</tissue>
    </source>
</reference>
<evidence type="ECO:0000313" key="3">
    <source>
        <dbReference type="Proteomes" id="UP000265520"/>
    </source>
</evidence>
<organism evidence="2 3">
    <name type="scientific">Trifolium medium</name>
    <dbReference type="NCBI Taxonomy" id="97028"/>
    <lineage>
        <taxon>Eukaryota</taxon>
        <taxon>Viridiplantae</taxon>
        <taxon>Streptophyta</taxon>
        <taxon>Embryophyta</taxon>
        <taxon>Tracheophyta</taxon>
        <taxon>Spermatophyta</taxon>
        <taxon>Magnoliopsida</taxon>
        <taxon>eudicotyledons</taxon>
        <taxon>Gunneridae</taxon>
        <taxon>Pentapetalae</taxon>
        <taxon>rosids</taxon>
        <taxon>fabids</taxon>
        <taxon>Fabales</taxon>
        <taxon>Fabaceae</taxon>
        <taxon>Papilionoideae</taxon>
        <taxon>50 kb inversion clade</taxon>
        <taxon>NPAAA clade</taxon>
        <taxon>Hologalegina</taxon>
        <taxon>IRL clade</taxon>
        <taxon>Trifolieae</taxon>
        <taxon>Trifolium</taxon>
    </lineage>
</organism>
<dbReference type="EMBL" id="LXQA010964395">
    <property type="protein sequence ID" value="MCI79026.1"/>
    <property type="molecule type" value="Genomic_DNA"/>
</dbReference>
<accession>A0A392UST1</accession>
<dbReference type="Proteomes" id="UP000265520">
    <property type="component" value="Unassembled WGS sequence"/>
</dbReference>
<comment type="caution">
    <text evidence="2">The sequence shown here is derived from an EMBL/GenBank/DDBJ whole genome shotgun (WGS) entry which is preliminary data.</text>
</comment>